<dbReference type="GO" id="GO:0160206">
    <property type="term" value="F:tRNA (cytidine(32)/uridine(32)-2'-O)-methyltransferase activity"/>
    <property type="evidence" value="ECO:0007669"/>
    <property type="project" value="UniProtKB-EC"/>
</dbReference>
<keyword evidence="4 5" id="KW-0949">S-adenosyl-L-methionine</keyword>
<comment type="catalytic activity">
    <reaction evidence="5">
        <text>cytidine(32) in tRNA + S-adenosyl-L-methionine = 2'-O-methylcytidine(32) in tRNA + S-adenosyl-L-homocysteine + H(+)</text>
        <dbReference type="Rhea" id="RHEA:42932"/>
        <dbReference type="Rhea" id="RHEA-COMP:10288"/>
        <dbReference type="Rhea" id="RHEA-COMP:10289"/>
        <dbReference type="ChEBI" id="CHEBI:15378"/>
        <dbReference type="ChEBI" id="CHEBI:57856"/>
        <dbReference type="ChEBI" id="CHEBI:59789"/>
        <dbReference type="ChEBI" id="CHEBI:74495"/>
        <dbReference type="ChEBI" id="CHEBI:82748"/>
        <dbReference type="EC" id="2.1.1.200"/>
    </reaction>
</comment>
<dbReference type="GO" id="GO:0002128">
    <property type="term" value="P:tRNA nucleoside ribose methylation"/>
    <property type="evidence" value="ECO:0007669"/>
    <property type="project" value="TreeGrafter"/>
</dbReference>
<sequence>MGKVASLEKLVYDRYMSDIKSNTRSNTRSNNTSNIRIVLVETAGARNLGSVARVMKNFGLTELWLVNPKCDRLGDEALQMAVHAPEILENAKVVDNLPAALVDCYRAIATAGRIDKGEMPLTNPARGLSWLMQAETSAIVFGAEDRGLSNSELQHCQQVIRIPVNPDYPSLNLAQSVGICCYQLQLLRDDLRENGGNSPCQENLTSQIAQDLIKSAPIDLATRADLEACYQQLEAVLLKIGYVYPHTAVHRLRKFRHIFDRANLSPSEVAMLRGILRQFNWATAHLD</sequence>
<keyword evidence="8" id="KW-1185">Reference proteome</keyword>
<evidence type="ECO:0000313" key="8">
    <source>
        <dbReference type="Proteomes" id="UP001152872"/>
    </source>
</evidence>
<proteinExistence type="inferred from homology"/>
<comment type="catalytic activity">
    <reaction evidence="5">
        <text>uridine(32) in tRNA + S-adenosyl-L-methionine = 2'-O-methyluridine(32) in tRNA + S-adenosyl-L-homocysteine + H(+)</text>
        <dbReference type="Rhea" id="RHEA:42936"/>
        <dbReference type="Rhea" id="RHEA-COMP:10107"/>
        <dbReference type="Rhea" id="RHEA-COMP:10290"/>
        <dbReference type="ChEBI" id="CHEBI:15378"/>
        <dbReference type="ChEBI" id="CHEBI:57856"/>
        <dbReference type="ChEBI" id="CHEBI:59789"/>
        <dbReference type="ChEBI" id="CHEBI:65315"/>
        <dbReference type="ChEBI" id="CHEBI:74478"/>
        <dbReference type="EC" id="2.1.1.200"/>
    </reaction>
</comment>
<organism evidence="7 8">
    <name type="scientific">Pseudanabaena catenata USMAC16</name>
    <dbReference type="NCBI Taxonomy" id="1855837"/>
    <lineage>
        <taxon>Bacteria</taxon>
        <taxon>Bacillati</taxon>
        <taxon>Cyanobacteriota</taxon>
        <taxon>Cyanophyceae</taxon>
        <taxon>Pseudanabaenales</taxon>
        <taxon>Pseudanabaenaceae</taxon>
        <taxon>Pseudanabaena</taxon>
    </lineage>
</organism>
<dbReference type="NCBIfam" id="TIGR00050">
    <property type="entry name" value="rRNA_methyl_1"/>
    <property type="match status" value="1"/>
</dbReference>
<dbReference type="SUPFAM" id="SSF75217">
    <property type="entry name" value="alpha/beta knot"/>
    <property type="match status" value="1"/>
</dbReference>
<evidence type="ECO:0000256" key="1">
    <source>
        <dbReference type="ARBA" id="ARBA00007228"/>
    </source>
</evidence>
<dbReference type="RefSeq" id="WP_009626643.1">
    <property type="nucleotide sequence ID" value="NZ_VBTY01000053.1"/>
</dbReference>
<evidence type="ECO:0000256" key="5">
    <source>
        <dbReference type="RuleBase" id="RU362024"/>
    </source>
</evidence>
<evidence type="ECO:0000259" key="6">
    <source>
        <dbReference type="Pfam" id="PF00588"/>
    </source>
</evidence>
<dbReference type="EC" id="2.1.1.200" evidence="5"/>
<keyword evidence="3" id="KW-0808">Transferase</keyword>
<evidence type="ECO:0000256" key="2">
    <source>
        <dbReference type="ARBA" id="ARBA00022603"/>
    </source>
</evidence>
<keyword evidence="5" id="KW-0963">Cytoplasm</keyword>
<comment type="function">
    <text evidence="5">Catalyzes the formation of 2'O-methylated cytidine (Cm32) or 2'O-methylated uridine (Um32) at position 32 in tRNA.</text>
</comment>
<dbReference type="EMBL" id="VBTY01000053">
    <property type="protein sequence ID" value="MDG3494563.1"/>
    <property type="molecule type" value="Genomic_DNA"/>
</dbReference>
<dbReference type="Gene3D" id="3.40.1280.10">
    <property type="match status" value="1"/>
</dbReference>
<dbReference type="GO" id="GO:0005829">
    <property type="term" value="C:cytosol"/>
    <property type="evidence" value="ECO:0007669"/>
    <property type="project" value="TreeGrafter"/>
</dbReference>
<accession>A0A9X4RH84</accession>
<dbReference type="InterPro" id="IPR029028">
    <property type="entry name" value="Alpha/beta_knot_MTases"/>
</dbReference>
<reference evidence="7" key="1">
    <citation type="submission" date="2019-05" db="EMBL/GenBank/DDBJ databases">
        <title>Whole genome sequencing of Pseudanabaena catenata USMAC16.</title>
        <authorList>
            <person name="Khan Z."/>
            <person name="Omar W.M."/>
            <person name="Convey P."/>
            <person name="Merican F."/>
            <person name="Najimudin N."/>
        </authorList>
    </citation>
    <scope>NUCLEOTIDE SEQUENCE</scope>
    <source>
        <strain evidence="7">USMAC16</strain>
    </source>
</reference>
<dbReference type="GO" id="GO:0003723">
    <property type="term" value="F:RNA binding"/>
    <property type="evidence" value="ECO:0007669"/>
    <property type="project" value="InterPro"/>
</dbReference>
<gene>
    <name evidence="5" type="primary">trmJ</name>
    <name evidence="7" type="ORF">FEV09_08320</name>
</gene>
<dbReference type="AlphaFoldDB" id="A0A9X4RH84"/>
<dbReference type="InterPro" id="IPR029026">
    <property type="entry name" value="tRNA_m1G_MTases_N"/>
</dbReference>
<feature type="domain" description="tRNA/rRNA methyltransferase SpoU type" evidence="6">
    <location>
        <begin position="35"/>
        <end position="182"/>
    </location>
</feature>
<comment type="subcellular location">
    <subcellularLocation>
        <location evidence="5">Cytoplasm</location>
    </subcellularLocation>
</comment>
<name>A0A9X4RH84_9CYAN</name>
<evidence type="ECO:0000256" key="4">
    <source>
        <dbReference type="ARBA" id="ARBA00022691"/>
    </source>
</evidence>
<dbReference type="PANTHER" id="PTHR42786">
    <property type="entry name" value="TRNA/RRNA METHYLTRANSFERASE"/>
    <property type="match status" value="1"/>
</dbReference>
<dbReference type="PANTHER" id="PTHR42786:SF2">
    <property type="entry name" value="TRNA (CYTIDINE_URIDINE-2'-O-)-METHYLTRANSFERASE TRMJ"/>
    <property type="match status" value="1"/>
</dbReference>
<evidence type="ECO:0000313" key="7">
    <source>
        <dbReference type="EMBL" id="MDG3494563.1"/>
    </source>
</evidence>
<comment type="caution">
    <text evidence="7">The sequence shown here is derived from an EMBL/GenBank/DDBJ whole genome shotgun (WGS) entry which is preliminary data.</text>
</comment>
<keyword evidence="2 5" id="KW-0489">Methyltransferase</keyword>
<dbReference type="Pfam" id="PF00588">
    <property type="entry name" value="SpoU_methylase"/>
    <property type="match status" value="1"/>
</dbReference>
<dbReference type="InterPro" id="IPR001537">
    <property type="entry name" value="SpoU_MeTrfase"/>
</dbReference>
<keyword evidence="5" id="KW-0819">tRNA processing</keyword>
<dbReference type="InterPro" id="IPR004384">
    <property type="entry name" value="RNA_MeTrfase_TrmJ/LasT"/>
</dbReference>
<protein>
    <recommendedName>
        <fullName evidence="5">tRNA (cytidine/uridine-2'-O-)-methyltransferase TrmJ</fullName>
        <ecNumber evidence="5">2.1.1.200</ecNumber>
    </recommendedName>
    <alternativeName>
        <fullName evidence="5">tRNA (cytidine(32)/uridine(32)-2'-O)-methyltransferase</fullName>
    </alternativeName>
    <alternativeName>
        <fullName evidence="5">tRNA Cm32/Um32 methyltransferase</fullName>
    </alternativeName>
</protein>
<dbReference type="CDD" id="cd18093">
    <property type="entry name" value="SpoU-like_TrmJ"/>
    <property type="match status" value="1"/>
</dbReference>
<comment type="subunit">
    <text evidence="5">Homodimer.</text>
</comment>
<dbReference type="Gene3D" id="1.10.8.590">
    <property type="match status" value="1"/>
</dbReference>
<comment type="similarity">
    <text evidence="1">Belongs to the class IV-like SAM-binding methyltransferase superfamily. RNA methyltransferase TrmH family.</text>
</comment>
<evidence type="ECO:0000256" key="3">
    <source>
        <dbReference type="ARBA" id="ARBA00022679"/>
    </source>
</evidence>
<dbReference type="PIRSF" id="PIRSF004808">
    <property type="entry name" value="LasT"/>
    <property type="match status" value="1"/>
</dbReference>
<dbReference type="Proteomes" id="UP001152872">
    <property type="component" value="Unassembled WGS sequence"/>
</dbReference>